<reference evidence="1" key="1">
    <citation type="submission" date="2020-08" db="EMBL/GenBank/DDBJ databases">
        <title>Genomic Encyclopedia of Type Strains, Phase III (KMG-III): the genomes of soil and plant-associated and newly described type strains.</title>
        <authorList>
            <person name="Whitman W."/>
        </authorList>
    </citation>
    <scope>NUCLEOTIDE SEQUENCE [LARGE SCALE GENOMIC DNA]</scope>
    <source>
        <strain evidence="1">CECT 8628</strain>
    </source>
</reference>
<organism evidence="1 2">
    <name type="scientific">Mucilaginibacter gotjawali</name>
    <dbReference type="NCBI Taxonomy" id="1550579"/>
    <lineage>
        <taxon>Bacteria</taxon>
        <taxon>Pseudomonadati</taxon>
        <taxon>Bacteroidota</taxon>
        <taxon>Sphingobacteriia</taxon>
        <taxon>Sphingobacteriales</taxon>
        <taxon>Sphingobacteriaceae</taxon>
        <taxon>Mucilaginibacter</taxon>
    </lineage>
</organism>
<keyword evidence="2" id="KW-1185">Reference proteome</keyword>
<proteinExistence type="predicted"/>
<dbReference type="EMBL" id="JACHWX010000002">
    <property type="protein sequence ID" value="MBB3054467.1"/>
    <property type="molecule type" value="Genomic_DNA"/>
</dbReference>
<accession>A0A839SD28</accession>
<sequence>MFFVLNTPSGVFASYDDLVFKEVTLFRKKVCS</sequence>
<evidence type="ECO:0000313" key="2">
    <source>
        <dbReference type="Proteomes" id="UP000539265"/>
    </source>
</evidence>
<comment type="caution">
    <text evidence="1">The sequence shown here is derived from an EMBL/GenBank/DDBJ whole genome shotgun (WGS) entry which is preliminary data.</text>
</comment>
<gene>
    <name evidence="1" type="ORF">FHS11_000877</name>
</gene>
<evidence type="ECO:0000313" key="1">
    <source>
        <dbReference type="EMBL" id="MBB3054467.1"/>
    </source>
</evidence>
<protein>
    <submittedName>
        <fullName evidence="1">Uncharacterized protein</fullName>
    </submittedName>
</protein>
<dbReference type="Proteomes" id="UP000539265">
    <property type="component" value="Unassembled WGS sequence"/>
</dbReference>
<dbReference type="AlphaFoldDB" id="A0A839SD28"/>
<name>A0A839SD28_9SPHI</name>